<proteinExistence type="predicted"/>
<dbReference type="GeneID" id="55970120"/>
<dbReference type="GO" id="GO:0003824">
    <property type="term" value="F:catalytic activity"/>
    <property type="evidence" value="ECO:0007669"/>
    <property type="project" value="InterPro"/>
</dbReference>
<evidence type="ECO:0000313" key="3">
    <source>
        <dbReference type="Proteomes" id="UP000749293"/>
    </source>
</evidence>
<dbReference type="InterPro" id="IPR023631">
    <property type="entry name" value="Amidase_dom"/>
</dbReference>
<reference evidence="2" key="1">
    <citation type="submission" date="2020-03" db="EMBL/GenBank/DDBJ databases">
        <title>Site-based positive gene gene selection in Geosmithia morbida across the United States reveals a broad range of putative effectors and factors for local host and environmental adapation.</title>
        <authorList>
            <person name="Onufrak A."/>
            <person name="Murdoch R.W."/>
            <person name="Gazis R."/>
            <person name="Huff M."/>
            <person name="Staton M."/>
            <person name="Klingeman W."/>
            <person name="Hadziabdic D."/>
        </authorList>
    </citation>
    <scope>NUCLEOTIDE SEQUENCE</scope>
    <source>
        <strain evidence="2">1262</strain>
    </source>
</reference>
<dbReference type="SUPFAM" id="SSF75304">
    <property type="entry name" value="Amidase signature (AS) enzymes"/>
    <property type="match status" value="1"/>
</dbReference>
<accession>A0A9P4Z0J3</accession>
<dbReference type="AlphaFoldDB" id="A0A9P4Z0J3"/>
<gene>
    <name evidence="2" type="ORF">GMORB2_3892</name>
</gene>
<dbReference type="PANTHER" id="PTHR11895:SF67">
    <property type="entry name" value="AMIDASE DOMAIN-CONTAINING PROTEIN"/>
    <property type="match status" value="1"/>
</dbReference>
<protein>
    <submittedName>
        <fullName evidence="2">Asp-tRNAAsn/Glu-tRNAGln amidotransferase A subunit or related amidase</fullName>
    </submittedName>
</protein>
<feature type="domain" description="Amidase" evidence="1">
    <location>
        <begin position="153"/>
        <end position="551"/>
    </location>
</feature>
<dbReference type="Pfam" id="PF01425">
    <property type="entry name" value="Amidase"/>
    <property type="match status" value="1"/>
</dbReference>
<dbReference type="OrthoDB" id="421993at2759"/>
<keyword evidence="3" id="KW-1185">Reference proteome</keyword>
<dbReference type="EMBL" id="JAANYQ010000003">
    <property type="protein sequence ID" value="KAF4125053.1"/>
    <property type="molecule type" value="Genomic_DNA"/>
</dbReference>
<sequence length="590" mass="63834">MSPSSFADYPEPVKAGEARYRSLPEPNPKLHGLPLVLVANVMTRVNAVPNFFWSNAGFGTIKDMPELDDPTVTPLGDNTMLDFEPELLESKRATGANGANYYSAADYHAMYRSGKVTPLQVTQTLLAVTKKGQEPRSLYADAWADWHGKESLALEAARASTERYAAGEPLGVLDGVPIGVKDDTDVRGYVSHVGMKYKAGLDFFKERESTIWCVQKLEEAGAVVLGKNCMHELGSGTPTNHYNKSYYTGGSTSGGASALGAGIVPIVVGSDAGGSIRIPATFNGVYGLKPSHNRTGFFNMTMAVRGPLAASVADLRIAYRLMSQPDPASAVQRLFATSRRPGPDAERVMGVYRDWWADADPEVVRICDAAVEHLASKRGYRVVDISIPHVAEARTAHQVLCITEMAELHRRRAAGDPAGWTGLVGAANRMVLSVGMRTPSADYLKCNALRELMMRHVASLFREHPGLLVVTPTSPMVGWPRDPAEEAYGCSDTNRTVRNMMYIFLSNMTGAPSVSAPAGYARPPAGRGEGDGTLPIGLMAMGEWGAEEQLLDWAAEVEDYLLGSYEGGRRLPETWFDVLGEAEAAQKNDE</sequence>
<dbReference type="PANTHER" id="PTHR11895">
    <property type="entry name" value="TRANSAMIDASE"/>
    <property type="match status" value="1"/>
</dbReference>
<name>A0A9P4Z0J3_9HYPO</name>
<dbReference type="InterPro" id="IPR000120">
    <property type="entry name" value="Amidase"/>
</dbReference>
<organism evidence="2 3">
    <name type="scientific">Geosmithia morbida</name>
    <dbReference type="NCBI Taxonomy" id="1094350"/>
    <lineage>
        <taxon>Eukaryota</taxon>
        <taxon>Fungi</taxon>
        <taxon>Dikarya</taxon>
        <taxon>Ascomycota</taxon>
        <taxon>Pezizomycotina</taxon>
        <taxon>Sordariomycetes</taxon>
        <taxon>Hypocreomycetidae</taxon>
        <taxon>Hypocreales</taxon>
        <taxon>Bionectriaceae</taxon>
        <taxon>Geosmithia</taxon>
    </lineage>
</organism>
<evidence type="ECO:0000313" key="2">
    <source>
        <dbReference type="EMBL" id="KAF4125053.1"/>
    </source>
</evidence>
<evidence type="ECO:0000259" key="1">
    <source>
        <dbReference type="Pfam" id="PF01425"/>
    </source>
</evidence>
<dbReference type="InterPro" id="IPR036928">
    <property type="entry name" value="AS_sf"/>
</dbReference>
<dbReference type="RefSeq" id="XP_035323705.1">
    <property type="nucleotide sequence ID" value="XM_035465868.1"/>
</dbReference>
<dbReference type="Proteomes" id="UP000749293">
    <property type="component" value="Unassembled WGS sequence"/>
</dbReference>
<dbReference type="Gene3D" id="3.90.1300.10">
    <property type="entry name" value="Amidase signature (AS) domain"/>
    <property type="match status" value="1"/>
</dbReference>
<comment type="caution">
    <text evidence="2">The sequence shown here is derived from an EMBL/GenBank/DDBJ whole genome shotgun (WGS) entry which is preliminary data.</text>
</comment>